<evidence type="ECO:0000313" key="5">
    <source>
        <dbReference type="Proteomes" id="UP000666915"/>
    </source>
</evidence>
<organism evidence="4 5">
    <name type="scientific">Actinomadura nitritigenes</name>
    <dbReference type="NCBI Taxonomy" id="134602"/>
    <lineage>
        <taxon>Bacteria</taxon>
        <taxon>Bacillati</taxon>
        <taxon>Actinomycetota</taxon>
        <taxon>Actinomycetes</taxon>
        <taxon>Streptosporangiales</taxon>
        <taxon>Thermomonosporaceae</taxon>
        <taxon>Actinomadura</taxon>
    </lineage>
</organism>
<proteinExistence type="predicted"/>
<dbReference type="RefSeq" id="WP_208274559.1">
    <property type="nucleotide sequence ID" value="NZ_BAAAGM010000100.1"/>
</dbReference>
<dbReference type="InterPro" id="IPR013320">
    <property type="entry name" value="ConA-like_dom_sf"/>
</dbReference>
<dbReference type="SMART" id="SM00560">
    <property type="entry name" value="LamGL"/>
    <property type="match status" value="3"/>
</dbReference>
<dbReference type="EMBL" id="JAGEOK010000069">
    <property type="protein sequence ID" value="MBO2445274.1"/>
    <property type="molecule type" value="Genomic_DNA"/>
</dbReference>
<dbReference type="Gene3D" id="2.60.120.200">
    <property type="match status" value="5"/>
</dbReference>
<feature type="domain" description="LamG-like jellyroll fold" evidence="3">
    <location>
        <begin position="1343"/>
        <end position="1483"/>
    </location>
</feature>
<evidence type="ECO:0000256" key="1">
    <source>
        <dbReference type="ARBA" id="ARBA00022729"/>
    </source>
</evidence>
<feature type="domain" description="LamG-like jellyroll fold" evidence="3">
    <location>
        <begin position="353"/>
        <end position="483"/>
    </location>
</feature>
<dbReference type="Proteomes" id="UP000666915">
    <property type="component" value="Unassembled WGS sequence"/>
</dbReference>
<sequence>MLDMFIKTYRDRAYRFPVTLRHNGVVLAFAMDDRRHIRYVTLDPAAVAGGADDVTGWPENPRELGFATELARVGFGAADQTPIPAQGDDAFASSTARLTAAAPFQVLSDGRYVYVFRQAITDPSHDALRDAKAVLAAPQPEPAAAAAAREVVADHDNMVFADGPDGPVPLVDGRLLVDRFLLVGEELRPKRQVRFVRSRSATRPLSGTDSLGAADLDGRPFVEPTQELRFVSPLHAGRFAALLTPTTVAGSDRWQIFTHDAGADLIWSYSVERSSDGLFDAQGTFAYTCPDHPDVYSLTPGTCPCPISPGGPDQVCGQDLVPKVEMSGSAGTALSFAKDGAYVNLTGVPALGPTFSIEAWIKPVDAKGDRILLGGSAPPEQVGPSVWVTDGTRLRIGFGDGTAGHKSITGDVLTPGAWQHVAVTFDPDTALQVYVNGAPAHIDAGLRHVIPADTPVGTVGARAGGFTGLVDEVRFWCYARSAADLRSGMRLRLSGTEPGLVAYWRFDEGAGPLVWDQASGALSGKVSGTAWVTSDAPIGVGPGLGRWALRLDGRTVTGGLGAALYYQQEPVRAGYDATEPKPSKQAARVMFAAATSDGVAALDFAVGADGRLAEPAGVTTLADLGRPAGGTDSQPVLLDRIAAAEQIVARLDADIAVATARADDDQARLDAIRVVLDEGGAVPPTAPDLLQSLWAYVSNRDTLARLERMSGTDSGTLATYRTVVGQEVADLRARQAELTQALSGERALLASWQGARAAKAAELAADRELLRGDQTLVMPTIRLDRRGLGVSGALLAFTGAGDSPLLFDSALGRLSLYFRGPSGAFSTAAYDARTERARLILPTDTDPAGELPLLARTTDAALDGLTAAVTVEPGATLCTLAVTLPQDGDTIVETWPRLPREPAAFAAVLNGTTTSEYAGQAAKIDGKTAELVFAAGIRLSLQAGDLLGVGDQVVVSAGTAAAGDVHVAIEPAELHLPADSAVTRLDYDYSAATSTQPGADLSTGSRLVLADPSRAEGLVTAGTAVTAGATRSCAWTAITPGTALSFDGQNTVAGVLDNTAVLFSGDRQAWLVPATGDLDVTGDITIEAWVYPLASDGLRTIVGRGYTLDPQAEVTLRIANGSFQAGAYDGADHMVSVPMGPDAIGHWVHLAAVYDGAARAWSLYRDGILAGSLATGVGALHVDAGWSIGAAADGSDRYFSGAVDNVRLWNRARTAQEIAATMGTRLTGVEPGLVGYWYGYTGALRDQTPAARHGAPLGTPTSAASPPALTGTDGFAAPDDLTIETWVRPDRPGEVSRLVQYAPRIGTPDQSYALALLRDRPMNYDGTTAYVQIPLTDRLTGLTSITMEAWVRAGRTTGTGTILGHGPQRTPLNAQVALRIIDGKYQAGCWNGAADDKWASYDIPQSEAGHWVHLAGVYDADEHVWRLYRDGELLATQSSPVGPLDSAGPWSIGASINSSNTAEAFFQGDIDEVRIWNRARGPVEIAADRWRRLGLDEPGLLGCWRGPLQGGNARLPDVGPWHDHGIPYGPVVPATPTTESEPLAGYRAYVRAGTVTAETSRPFPDGAWTHLAASVRRAWAVELTGGYLDAGTATNLNLTRDLTIEVTATLADARAHGLISRGVAGGGRGHAVPYALALDSAGRLVFTFEDNTGAPHTYTSAARTLSGGVHRFAVSRKRVGDAPDGPRDDIAFAIDGERAGTASYRGPEPGTNPDPLTIGLVRRAGAADVTLRGVLLEVRLWSTSRDVTQPAAPITGDEVGLIGWWRTDRQDGNLVTDGRGGNDAVLRGSVSRVHSPDPAASGLVIYRDGQPEALIASADPLQRLTYSEGFYLGRDDPNTVRPDAFRGQLEELRIWHTARTRQQIRENMFRRLAGERDDLVAYYTFDAEPNARLADEGPLGNDLVVRSGTYPVSTAPVGDEVPQARDVLGGVTTSFNVTVDGRTGAAEYAALETDANGRRTGVFKRCHAYVRDGAWQLVTGFKVGDVVTEWVGQAQFDPQLVGYVEGAPPVPAENLTGGDDRTGASAVELTEATTTTYTYANTRDVGIDASLEASVSVVDDAQVLAGLMEIEAPLGIGVGEVELAPVEESHVSGSVSTSLETSASWLNDTKSGQGGTATRLSALELTGHAGTASFVPDNVGLALVQSQTADVFALRLAHTGALIAYEMRPNPDIPKDWNLITFPIAPQYTKQGTLDGKVGLTPDPDYPNALTYRPDASYFKPAEAYQIKARIQREQQELATLYDQYDAGPFATGTLPPQANRNLVNTYVWTAAGGHFAETQDVLDTYSESVGGSYSLRASVGDEVSADVEVFTVGVSLDVKASIGGHLELGVSKTRDSETAFGLAVTLPPGQDIGTVDAQGRWVRDPGKVDAYRFMTFYLSPQSEHHDLFFNQVVDPIWLDQSADPGAIALRQARQDGKRPACWRILHRVTYVSRVLPPLQDARTPVERALRDLDIDSNYELIKLMAPFVRGKTARYADFRAAVDATIDRYFPALADHRKEILDFLARYFDVTGA</sequence>
<keyword evidence="2" id="KW-1015">Disulfide bond</keyword>
<evidence type="ECO:0000259" key="3">
    <source>
        <dbReference type="SMART" id="SM00560"/>
    </source>
</evidence>
<evidence type="ECO:0000313" key="4">
    <source>
        <dbReference type="EMBL" id="MBO2445274.1"/>
    </source>
</evidence>
<keyword evidence="5" id="KW-1185">Reference proteome</keyword>
<dbReference type="PANTHER" id="PTHR47635:SF2">
    <property type="entry name" value="LAMG-LIKE JELLYROLL FOLD DOMAIN-CONTAINING PROTEIN"/>
    <property type="match status" value="1"/>
</dbReference>
<dbReference type="InterPro" id="IPR006558">
    <property type="entry name" value="LamG-like"/>
</dbReference>
<dbReference type="Pfam" id="PF13385">
    <property type="entry name" value="Laminin_G_3"/>
    <property type="match status" value="4"/>
</dbReference>
<evidence type="ECO:0000256" key="2">
    <source>
        <dbReference type="ARBA" id="ARBA00023157"/>
    </source>
</evidence>
<protein>
    <submittedName>
        <fullName evidence="4">Laminin G domain-containing protein</fullName>
    </submittedName>
</protein>
<dbReference type="SUPFAM" id="SSF49899">
    <property type="entry name" value="Concanavalin A-like lectins/glucanases"/>
    <property type="match status" value="5"/>
</dbReference>
<accession>A0ABS3RGB5</accession>
<reference evidence="4 5" key="1">
    <citation type="submission" date="2021-03" db="EMBL/GenBank/DDBJ databases">
        <authorList>
            <person name="Kanchanasin P."/>
            <person name="Saeng-In P."/>
            <person name="Phongsopitanun W."/>
            <person name="Yuki M."/>
            <person name="Kudo T."/>
            <person name="Ohkuma M."/>
            <person name="Tanasupawat S."/>
        </authorList>
    </citation>
    <scope>NUCLEOTIDE SEQUENCE [LARGE SCALE GENOMIC DNA]</scope>
    <source>
        <strain evidence="4 5">L46</strain>
    </source>
</reference>
<gene>
    <name evidence="4" type="ORF">J4557_48015</name>
</gene>
<keyword evidence="1" id="KW-0732">Signal</keyword>
<feature type="domain" description="LamG-like jellyroll fold" evidence="3">
    <location>
        <begin position="1082"/>
        <end position="1216"/>
    </location>
</feature>
<comment type="caution">
    <text evidence="4">The sequence shown here is derived from an EMBL/GenBank/DDBJ whole genome shotgun (WGS) entry which is preliminary data.</text>
</comment>
<dbReference type="PANTHER" id="PTHR47635">
    <property type="entry name" value="CUB DOMAIN-CONTAINING PROTEIN"/>
    <property type="match status" value="1"/>
</dbReference>
<name>A0ABS3RGB5_9ACTN</name>